<sequence length="127" mass="13515">MRVHSIILSLILPLQGLTSGAFVVVSSHSHRPATRRTSCARTAISRNKSILLHAASGDSNDDDPTKVWYAGVADAIQNVLTNSPLNEGKKAMVKSLAGEYDEVAVKARLNGLIADSNSGVLMLSFVK</sequence>
<keyword evidence="1" id="KW-0732">Signal</keyword>
<proteinExistence type="predicted"/>
<dbReference type="EMBL" id="HBGY01033142">
    <property type="protein sequence ID" value="CAD9613345.1"/>
    <property type="molecule type" value="Transcribed_RNA"/>
</dbReference>
<name>A0A7S2PQG0_9STRA</name>
<reference evidence="2" key="1">
    <citation type="submission" date="2021-01" db="EMBL/GenBank/DDBJ databases">
        <authorList>
            <person name="Corre E."/>
            <person name="Pelletier E."/>
            <person name="Niang G."/>
            <person name="Scheremetjew M."/>
            <person name="Finn R."/>
            <person name="Kale V."/>
            <person name="Holt S."/>
            <person name="Cochrane G."/>
            <person name="Meng A."/>
            <person name="Brown T."/>
            <person name="Cohen L."/>
        </authorList>
    </citation>
    <scope>NUCLEOTIDE SEQUENCE</scope>
    <source>
        <strain evidence="2">B650</strain>
    </source>
</reference>
<organism evidence="2">
    <name type="scientific">Leptocylindrus danicus</name>
    <dbReference type="NCBI Taxonomy" id="163516"/>
    <lineage>
        <taxon>Eukaryota</taxon>
        <taxon>Sar</taxon>
        <taxon>Stramenopiles</taxon>
        <taxon>Ochrophyta</taxon>
        <taxon>Bacillariophyta</taxon>
        <taxon>Coscinodiscophyceae</taxon>
        <taxon>Chaetocerotophycidae</taxon>
        <taxon>Leptocylindrales</taxon>
        <taxon>Leptocylindraceae</taxon>
        <taxon>Leptocylindrus</taxon>
    </lineage>
</organism>
<accession>A0A7S2PQG0</accession>
<evidence type="ECO:0008006" key="3">
    <source>
        <dbReference type="Google" id="ProtNLM"/>
    </source>
</evidence>
<feature type="chain" id="PRO_5030942497" description="Plastid lipid-associated protein/fibrillin conserved domain-containing protein" evidence="1">
    <location>
        <begin position="21"/>
        <end position="127"/>
    </location>
</feature>
<gene>
    <name evidence="2" type="ORF">LDAN0321_LOCUS20749</name>
</gene>
<evidence type="ECO:0000313" key="2">
    <source>
        <dbReference type="EMBL" id="CAD9613345.1"/>
    </source>
</evidence>
<feature type="signal peptide" evidence="1">
    <location>
        <begin position="1"/>
        <end position="20"/>
    </location>
</feature>
<evidence type="ECO:0000256" key="1">
    <source>
        <dbReference type="SAM" id="SignalP"/>
    </source>
</evidence>
<dbReference type="AlphaFoldDB" id="A0A7S2PQG0"/>
<protein>
    <recommendedName>
        <fullName evidence="3">Plastid lipid-associated protein/fibrillin conserved domain-containing protein</fullName>
    </recommendedName>
</protein>